<feature type="region of interest" description="Disordered" evidence="1">
    <location>
        <begin position="1"/>
        <end position="49"/>
    </location>
</feature>
<dbReference type="NCBIfam" id="NF047352">
    <property type="entry name" value="P_loop_sacsin"/>
    <property type="match status" value="1"/>
</dbReference>
<dbReference type="Pfam" id="PF13020">
    <property type="entry name" value="NOV_C"/>
    <property type="match status" value="1"/>
</dbReference>
<dbReference type="PANTHER" id="PTHR32387">
    <property type="entry name" value="WU:FJ29H11"/>
    <property type="match status" value="1"/>
</dbReference>
<sequence>MYGRPPNTPRGGGGGLPQQQWPWQQPPPPPPPHLQPQQQFNYPQNPNNLHYYQNPNPFLPNNLIHSVPNVPFQQNPNFHPQIRNVQWTNPNYQAATVLQPQFQAPESVQFRPKLNNTINPEVLNKCDKAVIKARRNILAAGENVSAWKVSQAALMELKADSWESLGFQMQYVPSLHQLMAIEAKINTFIHCFVGVRKITSLYDLELALCENEGVEKFEELEIGPLVRHPLVIHYFPVGSDIKEAFRITSQEIISDLNDFLNARQGQEVKIDEFLDYVAEKRSLAGREQLVVRIQSLGWHISLLRNVARAELVNMRTYIKNLKKRFGVIRKRPLLSLQKEKLDERFKGISEHIKSLSSMNGTFCGKHTKFSSNSDDDYECVDDENSEDGMDANKSSQNGNGIMTDPNSVSQDLKNSDRVSSCPYPSVSEEMNRLGLKSQVGHNPDNESTNVKRIKKRGKRKRVFSVFTGSTSQPRKLPKKDHDEGHVRVVEKKDISFNKSSDLPVVSESTRTFLTTWMETCRDSSLDEVISRMVDLWNAKKKKRLKRWLSSYPVVGLLDVAVQSIKYGMWDSMYDTFQILRQEIQPNIAADKKPEFICIEVDSDENNAPVPAEKTCEHERGFSSDDIIKHISSYFCADESFMDNANLTKEMKISFLRKLHSCESWLIETLRIKDFECLGYGDFFMFLERYLHLLPSGLKKYLIHEAPENSSLEVCMLPLQLDVFLSQVSSGICQNEKINKKLVLELLEMQYPSVCLKSLETDSFLDFQDRLRAYEGKIYSDIVLFSATLFSKSSAGGSNDICESFMSDLAGLEVVVDHSAGVLGPVTSKDAIEVFLRAPMLTDLYHWAHWDLIFAPSLGPLLEWLLNEVNAKELLCLVTKGGTIVRLDHLATVESFFEALLRGSAFRTAVKLLSLLAIYGGQKNLPLSLLKSHAQKALKIFIDQSMEKKRFCALDSRNVVPMPSEDALESCNLKSSSDNLCQSGVNEADHISSRFFLDCLNHLPSEFCTFAASVLLSGLQAVIKDAPSAILRECKKAEERVMLHQVGFSLGILEWISDYRVFSSSSLIDTVSCSEGADFELDRGAEVIPCELVNVLPAGVSVRTPMKTDQNEYQKEENPSQEIVEVSAYGSSEDLEPKLCQPGLINNPIEVIEAIRRDEFGLDSTLSPAENKLLMKQHTRLGRALHCLSQELYSQDSHFLLELVQNADDNLYPRNVEPSLMFILQEKGIIVLNNEIGFSAENIRALCDVGSSTKKDLNAGYIGKKGIGFKSVFRVTDAPEIHSNGFHIKFDITEGQIGFVLPTVVPPCDIDLYSIADSDKSGVDDWKTCIVLPFKGKSCEGFAMNNIVSMFSDLHPSLLLFLHRLQCIKLRNMIDNTTIVMRKEVLADGIVRVSFGKEKMAWLVVSKILQASAIRPDAKETEISLAFTLEETGEGSYAPLLKQQPVFAFLPLRTYGLKFILQGDFVLPSSREEVDGNSPWNQWILAEFPEVFVNAQQSFSNLPCFRENPARAVTVFLSFVPLVGEVHGFFSSLPRMIISKLRMSKCLLLEADNMEWVLPCKTIRNWDERARALFPDRFLVEHLGMGFLRKDIVLSDPLARALGVEEYGPKTLLNVMSSLSRSENCLRGMGFGWLATWINEIYLLTLNWDNESDLIAKLRKIPFIPLSDGKFCSVERCTIWLHISEKGVEDEYSLDIFSKLYAKLQTVNPALFSAIPVFDKVFLGTSIAENISRMLMRVGVQRLSAHEIVKMHILPAISGDIGTQENKDLLTEYLAFLMLHLQSSCPDCCKERGWIMEQLRSKSQILTNYGYKRLNNVPIHFSVEYGNPVDISRLISDTSILWHEIDSIYLQHPITKLIPDARLKWRNFFQELGVTDFVKVVQVEKCIEDVSDSVMKNMMLDGESSIRTIVKDWDSGELGTLLSELISGGDRKRCKYLLEVLDTLWDDCFSDKVFGCYATDSCELGKPFRSSFITTLGNVKWMASSMDDKLHYPKDLFHDCEPVRSILGVTAPYATPKVRSQKLLEVLGVKSRVRLDDVLSILEVWRRTEKPFKASISQMSKFYTFIWNEMATSKARILDEISSRAFIFIPHIPSSSPENIETGSFLSTKEVFWHDTTGSMDQMKLLDAKCALKMTHLFSGRILQSFYPTLHDFFVCECGVEELPSVDGYLQILIHLSKIALPSQVAKTVFNVFSKWADQLKSGSLNDEAIEFLRERFNEKDCTVLPTVQDKWVSLHPSFGLVCWSDDYELRREFKNVDGVDLLYFTDLFNEEKQFVHSDVATLMRRLGVPALSSVVIRQAIYYGPTDASFKTSVVNWALPYAQRYIFHLHPDKYLQLKQSGLESVRGIRIVVVEKLFYKNAIKTCGSASQKRFECSSLLQGNILYATQQSDCHSIFMELSRAFFDGVPELHLANFLHMITTMVEAGSSQEQTEFFVLNSQKVPKLPDGESVWSLSPQPVVEHHELETASCVATTIDEPNTLKKSKKMPGISSSWPPVDWKTAPGFGFASKFVSKSQVYDISQSSDGEDGEEFSVPNTADWGSTSGLEFSRANALLTEACDITEAEAVKQSKGPEDFLPLVNMHSNWSVQDAIVSVDQTGFANDLVADSLNAAYDSVDPVAAPGGLNLSFSDSRVGNPTLGGAVSAQAQLTGRMGEFAAYKYFQGKAGETSVKWVNEVTETGLPYDILIGQEEQMEYIEVKATRSKSATRDLAFISAREWQFGCEKGESFSIAHVIFLDDSSVRITVYKNPVKLCQLGKLRLAIIMPKPAQLSNRT</sequence>
<dbReference type="EMBL" id="OX459126">
    <property type="protein sequence ID" value="CAI9117665.1"/>
    <property type="molecule type" value="Genomic_DNA"/>
</dbReference>
<evidence type="ECO:0000256" key="1">
    <source>
        <dbReference type="SAM" id="MobiDB-lite"/>
    </source>
</evidence>
<feature type="compositionally biased region" description="Pro residues" evidence="1">
    <location>
        <begin position="24"/>
        <end position="34"/>
    </location>
</feature>
<dbReference type="PANTHER" id="PTHR32387:SF0">
    <property type="entry name" value="PROTEIN NO VEIN"/>
    <property type="match status" value="1"/>
</dbReference>
<keyword evidence="5" id="KW-1185">Reference proteome</keyword>
<dbReference type="Proteomes" id="UP001161247">
    <property type="component" value="Chromosome 9"/>
</dbReference>
<dbReference type="InterPro" id="IPR024975">
    <property type="entry name" value="NOV_C"/>
</dbReference>
<feature type="compositionally biased region" description="Low complexity" evidence="1">
    <location>
        <begin position="35"/>
        <end position="48"/>
    </location>
</feature>
<dbReference type="SUPFAM" id="SSF55874">
    <property type="entry name" value="ATPase domain of HSP90 chaperone/DNA topoisomerase II/histidine kinase"/>
    <property type="match status" value="1"/>
</dbReference>
<dbReference type="InterPro" id="IPR052957">
    <property type="entry name" value="Auxin_embryo_med"/>
</dbReference>
<feature type="domain" description="Sacsin/Nov" evidence="3">
    <location>
        <begin position="1192"/>
        <end position="1286"/>
    </location>
</feature>
<evidence type="ECO:0000259" key="3">
    <source>
        <dbReference type="Pfam" id="PF25794"/>
    </source>
</evidence>
<protein>
    <submittedName>
        <fullName evidence="4">OLC1v1019113C1</fullName>
    </submittedName>
</protein>
<dbReference type="Pfam" id="PF25794">
    <property type="entry name" value="SACS"/>
    <property type="match status" value="1"/>
</dbReference>
<dbReference type="InterPro" id="IPR058210">
    <property type="entry name" value="SACS/Nov_dom"/>
</dbReference>
<reference evidence="4" key="1">
    <citation type="submission" date="2023-03" db="EMBL/GenBank/DDBJ databases">
        <authorList>
            <person name="Julca I."/>
        </authorList>
    </citation>
    <scope>NUCLEOTIDE SEQUENCE</scope>
</reference>
<feature type="compositionally biased region" description="Acidic residues" evidence="1">
    <location>
        <begin position="373"/>
        <end position="389"/>
    </location>
</feature>
<feature type="region of interest" description="Disordered" evidence="1">
    <location>
        <begin position="373"/>
        <end position="426"/>
    </location>
</feature>
<gene>
    <name evidence="4" type="ORF">OLC1_LOCUS23691</name>
</gene>
<name>A0AAV1ED64_OLDCO</name>
<dbReference type="Gene3D" id="3.30.565.10">
    <property type="entry name" value="Histidine kinase-like ATPase, C-terminal domain"/>
    <property type="match status" value="1"/>
</dbReference>
<organism evidence="4 5">
    <name type="scientific">Oldenlandia corymbosa var. corymbosa</name>
    <dbReference type="NCBI Taxonomy" id="529605"/>
    <lineage>
        <taxon>Eukaryota</taxon>
        <taxon>Viridiplantae</taxon>
        <taxon>Streptophyta</taxon>
        <taxon>Embryophyta</taxon>
        <taxon>Tracheophyta</taxon>
        <taxon>Spermatophyta</taxon>
        <taxon>Magnoliopsida</taxon>
        <taxon>eudicotyledons</taxon>
        <taxon>Gunneridae</taxon>
        <taxon>Pentapetalae</taxon>
        <taxon>asterids</taxon>
        <taxon>lamiids</taxon>
        <taxon>Gentianales</taxon>
        <taxon>Rubiaceae</taxon>
        <taxon>Rubioideae</taxon>
        <taxon>Spermacoceae</taxon>
        <taxon>Hedyotis-Oldenlandia complex</taxon>
        <taxon>Oldenlandia</taxon>
    </lineage>
</organism>
<feature type="domain" description="Protein NO VEIN C-terminal" evidence="2">
    <location>
        <begin position="2653"/>
        <end position="2740"/>
    </location>
</feature>
<evidence type="ECO:0000313" key="4">
    <source>
        <dbReference type="EMBL" id="CAI9117665.1"/>
    </source>
</evidence>
<accession>A0AAV1ED64</accession>
<dbReference type="GO" id="GO:0005634">
    <property type="term" value="C:nucleus"/>
    <property type="evidence" value="ECO:0007669"/>
    <property type="project" value="TreeGrafter"/>
</dbReference>
<dbReference type="InterPro" id="IPR036890">
    <property type="entry name" value="HATPase_C_sf"/>
</dbReference>
<evidence type="ECO:0000313" key="5">
    <source>
        <dbReference type="Proteomes" id="UP001161247"/>
    </source>
</evidence>
<feature type="compositionally biased region" description="Polar residues" evidence="1">
    <location>
        <begin position="392"/>
        <end position="412"/>
    </location>
</feature>
<dbReference type="GO" id="GO:0010305">
    <property type="term" value="P:leaf vascular tissue pattern formation"/>
    <property type="evidence" value="ECO:0007669"/>
    <property type="project" value="TreeGrafter"/>
</dbReference>
<dbReference type="GO" id="GO:0009793">
    <property type="term" value="P:embryo development ending in seed dormancy"/>
    <property type="evidence" value="ECO:0007669"/>
    <property type="project" value="TreeGrafter"/>
</dbReference>
<proteinExistence type="predicted"/>
<dbReference type="GO" id="GO:0048364">
    <property type="term" value="P:root development"/>
    <property type="evidence" value="ECO:0007669"/>
    <property type="project" value="TreeGrafter"/>
</dbReference>
<evidence type="ECO:0000259" key="2">
    <source>
        <dbReference type="Pfam" id="PF13020"/>
    </source>
</evidence>